<feature type="compositionally biased region" description="Basic and acidic residues" evidence="1">
    <location>
        <begin position="114"/>
        <end position="123"/>
    </location>
</feature>
<comment type="caution">
    <text evidence="2">The sequence shown here is derived from an EMBL/GenBank/DDBJ whole genome shotgun (WGS) entry which is preliminary data.</text>
</comment>
<name>A0AAW1U8G1_9CUCU</name>
<accession>A0AAW1U8G1</accession>
<dbReference type="EMBL" id="JARQZJ010000061">
    <property type="protein sequence ID" value="KAK9879214.1"/>
    <property type="molecule type" value="Genomic_DNA"/>
</dbReference>
<dbReference type="Proteomes" id="UP001431783">
    <property type="component" value="Unassembled WGS sequence"/>
</dbReference>
<keyword evidence="3" id="KW-1185">Reference proteome</keyword>
<feature type="region of interest" description="Disordered" evidence="1">
    <location>
        <begin position="114"/>
        <end position="141"/>
    </location>
</feature>
<protein>
    <submittedName>
        <fullName evidence="2">Uncharacterized protein</fullName>
    </submittedName>
</protein>
<sequence>MSFFRRFRANFNVKNPKKRKIEKSEQVAVQCLRYKIISEFTEEQVFNTNPRHISETQFTPVQRRNEQIKSISENDLHWKRLATERPPEDRKSDVQVKNVIWPSENEINSRRDLKENHETKAEEVNDEIDDTKESIKGPPIKSILKNINGDIKKDHVDSSKGKVNFGFQNSDEEVTYEPFEKIDDYVEDNNMYFVDHTQEDENELYVVHKTNHEQQTSVSANEYEPPSYSVEDNYNKLHAEHDVKPPLYNTLTHPKLNPTVIRDENTKDRLNTGGNTQKLKNNNISYSNQAANIFFDSDEEFEDTKPSSGRVTFKDNVSEISA</sequence>
<evidence type="ECO:0000256" key="1">
    <source>
        <dbReference type="SAM" id="MobiDB-lite"/>
    </source>
</evidence>
<gene>
    <name evidence="2" type="ORF">WA026_004059</name>
</gene>
<feature type="compositionally biased region" description="Basic and acidic residues" evidence="1">
    <location>
        <begin position="312"/>
        <end position="322"/>
    </location>
</feature>
<organism evidence="2 3">
    <name type="scientific">Henosepilachna vigintioctopunctata</name>
    <dbReference type="NCBI Taxonomy" id="420089"/>
    <lineage>
        <taxon>Eukaryota</taxon>
        <taxon>Metazoa</taxon>
        <taxon>Ecdysozoa</taxon>
        <taxon>Arthropoda</taxon>
        <taxon>Hexapoda</taxon>
        <taxon>Insecta</taxon>
        <taxon>Pterygota</taxon>
        <taxon>Neoptera</taxon>
        <taxon>Endopterygota</taxon>
        <taxon>Coleoptera</taxon>
        <taxon>Polyphaga</taxon>
        <taxon>Cucujiformia</taxon>
        <taxon>Coccinelloidea</taxon>
        <taxon>Coccinellidae</taxon>
        <taxon>Epilachninae</taxon>
        <taxon>Epilachnini</taxon>
        <taxon>Henosepilachna</taxon>
    </lineage>
</organism>
<proteinExistence type="predicted"/>
<evidence type="ECO:0000313" key="2">
    <source>
        <dbReference type="EMBL" id="KAK9879214.1"/>
    </source>
</evidence>
<dbReference type="AlphaFoldDB" id="A0AAW1U8G1"/>
<reference evidence="2 3" key="1">
    <citation type="submission" date="2023-03" db="EMBL/GenBank/DDBJ databases">
        <title>Genome insight into feeding habits of ladybird beetles.</title>
        <authorList>
            <person name="Li H.-S."/>
            <person name="Huang Y.-H."/>
            <person name="Pang H."/>
        </authorList>
    </citation>
    <scope>NUCLEOTIDE SEQUENCE [LARGE SCALE GENOMIC DNA]</scope>
    <source>
        <strain evidence="2">SYSU_2023b</strain>
        <tissue evidence="2">Whole body</tissue>
    </source>
</reference>
<feature type="region of interest" description="Disordered" evidence="1">
    <location>
        <begin position="300"/>
        <end position="322"/>
    </location>
</feature>
<evidence type="ECO:0000313" key="3">
    <source>
        <dbReference type="Proteomes" id="UP001431783"/>
    </source>
</evidence>